<dbReference type="PROSITE" id="PS51257">
    <property type="entry name" value="PROKAR_LIPOPROTEIN"/>
    <property type="match status" value="1"/>
</dbReference>
<dbReference type="RefSeq" id="WP_042228670.1">
    <property type="nucleotide sequence ID" value="NZ_CP026520.1"/>
</dbReference>
<evidence type="ECO:0000256" key="4">
    <source>
        <dbReference type="RuleBase" id="RU003512"/>
    </source>
</evidence>
<dbReference type="SUPFAM" id="SSF53807">
    <property type="entry name" value="Helical backbone' metal receptor"/>
    <property type="match status" value="1"/>
</dbReference>
<keyword evidence="3 6" id="KW-0732">Signal</keyword>
<dbReference type="PRINTS" id="PR00690">
    <property type="entry name" value="ADHESNFAMILY"/>
</dbReference>
<reference evidence="8 9" key="1">
    <citation type="submission" date="2018-01" db="EMBL/GenBank/DDBJ databases">
        <title>The whole genome sequencing and assembly of Paenibacillus chitinolyticus KCCM 41400 strain.</title>
        <authorList>
            <person name="Kim J.-Y."/>
            <person name="Park M.-K."/>
            <person name="Lee Y.-J."/>
            <person name="Yi H."/>
            <person name="Bahn Y.-S."/>
            <person name="Kim J.F."/>
            <person name="Lee D.-W."/>
        </authorList>
    </citation>
    <scope>NUCLEOTIDE SEQUENCE [LARGE SCALE GENOMIC DNA]</scope>
    <source>
        <strain evidence="8 9">KCCM 41400</strain>
    </source>
</reference>
<dbReference type="Pfam" id="PF01297">
    <property type="entry name" value="ZnuA"/>
    <property type="match status" value="1"/>
</dbReference>
<evidence type="ECO:0000313" key="7">
    <source>
        <dbReference type="EMBL" id="MCY9599200.1"/>
    </source>
</evidence>
<evidence type="ECO:0000313" key="8">
    <source>
        <dbReference type="EMBL" id="QAV18161.1"/>
    </source>
</evidence>
<dbReference type="Proteomes" id="UP001527202">
    <property type="component" value="Unassembled WGS sequence"/>
</dbReference>
<organism evidence="8 9">
    <name type="scientific">Paenibacillus chitinolyticus</name>
    <dbReference type="NCBI Taxonomy" id="79263"/>
    <lineage>
        <taxon>Bacteria</taxon>
        <taxon>Bacillati</taxon>
        <taxon>Bacillota</taxon>
        <taxon>Bacilli</taxon>
        <taxon>Bacillales</taxon>
        <taxon>Paenibacillaceae</taxon>
        <taxon>Paenibacillus</taxon>
    </lineage>
</organism>
<dbReference type="InterPro" id="IPR006128">
    <property type="entry name" value="Lipoprotein_PsaA-like"/>
</dbReference>
<evidence type="ECO:0000256" key="6">
    <source>
        <dbReference type="SAM" id="SignalP"/>
    </source>
</evidence>
<evidence type="ECO:0000313" key="9">
    <source>
        <dbReference type="Proteomes" id="UP000288943"/>
    </source>
</evidence>
<proteinExistence type="inferred from homology"/>
<dbReference type="GO" id="GO:0007155">
    <property type="term" value="P:cell adhesion"/>
    <property type="evidence" value="ECO:0007669"/>
    <property type="project" value="InterPro"/>
</dbReference>
<feature type="signal peptide" evidence="6">
    <location>
        <begin position="1"/>
        <end position="30"/>
    </location>
</feature>
<dbReference type="PRINTS" id="PR00691">
    <property type="entry name" value="ADHESINB"/>
</dbReference>
<dbReference type="GO" id="GO:0030001">
    <property type="term" value="P:metal ion transport"/>
    <property type="evidence" value="ECO:0007669"/>
    <property type="project" value="InterPro"/>
</dbReference>
<dbReference type="GeneID" id="95375333"/>
<comment type="similarity">
    <text evidence="1 4">Belongs to the bacterial solute-binding protein 9 family.</text>
</comment>
<dbReference type="InterPro" id="IPR006129">
    <property type="entry name" value="AdhesinB"/>
</dbReference>
<evidence type="ECO:0000313" key="10">
    <source>
        <dbReference type="Proteomes" id="UP001527202"/>
    </source>
</evidence>
<dbReference type="GO" id="GO:0046872">
    <property type="term" value="F:metal ion binding"/>
    <property type="evidence" value="ECO:0007669"/>
    <property type="project" value="InterPro"/>
</dbReference>
<accession>A0A410WV10</accession>
<evidence type="ECO:0000256" key="3">
    <source>
        <dbReference type="ARBA" id="ARBA00022729"/>
    </source>
</evidence>
<keyword evidence="2 4" id="KW-0813">Transport</keyword>
<reference evidence="7 10" key="2">
    <citation type="submission" date="2022-05" db="EMBL/GenBank/DDBJ databases">
        <title>Genome Sequencing of Bee-Associated Microbes.</title>
        <authorList>
            <person name="Dunlap C."/>
        </authorList>
    </citation>
    <scope>NUCLEOTIDE SEQUENCE [LARGE SCALE GENOMIC DNA]</scope>
    <source>
        <strain evidence="7 10">NRRL B-23120</strain>
    </source>
</reference>
<dbReference type="PANTHER" id="PTHR42953">
    <property type="entry name" value="HIGH-AFFINITY ZINC UPTAKE SYSTEM PROTEIN ZNUA-RELATED"/>
    <property type="match status" value="1"/>
</dbReference>
<dbReference type="InterPro" id="IPR050492">
    <property type="entry name" value="Bact_metal-bind_prot9"/>
</dbReference>
<dbReference type="EMBL" id="CP026520">
    <property type="protein sequence ID" value="QAV18161.1"/>
    <property type="molecule type" value="Genomic_DNA"/>
</dbReference>
<dbReference type="InterPro" id="IPR006127">
    <property type="entry name" value="ZnuA-like"/>
</dbReference>
<dbReference type="KEGG" id="pchi:PC41400_11005"/>
<protein>
    <submittedName>
        <fullName evidence="7 8">ABC transporter substrate-binding protein</fullName>
    </submittedName>
</protein>
<dbReference type="Gene3D" id="3.40.50.1980">
    <property type="entry name" value="Nitrogenase molybdenum iron protein domain"/>
    <property type="match status" value="2"/>
</dbReference>
<feature type="chain" id="PRO_5019473372" evidence="6">
    <location>
        <begin position="31"/>
        <end position="323"/>
    </location>
</feature>
<dbReference type="CDD" id="cd01017">
    <property type="entry name" value="AdcA"/>
    <property type="match status" value="1"/>
</dbReference>
<dbReference type="PANTHER" id="PTHR42953:SF3">
    <property type="entry name" value="HIGH-AFFINITY ZINC UPTAKE SYSTEM PROTEIN ZNUA"/>
    <property type="match status" value="1"/>
</dbReference>
<feature type="region of interest" description="Disordered" evidence="5">
    <location>
        <begin position="125"/>
        <end position="158"/>
    </location>
</feature>
<gene>
    <name evidence="7" type="ORF">M5X16_25910</name>
    <name evidence="8" type="ORF">PC41400_11005</name>
</gene>
<dbReference type="OrthoDB" id="9810636at2"/>
<dbReference type="EMBL" id="JAMDMJ010000040">
    <property type="protein sequence ID" value="MCY9599200.1"/>
    <property type="molecule type" value="Genomic_DNA"/>
</dbReference>
<keyword evidence="10" id="KW-1185">Reference proteome</keyword>
<feature type="compositionally biased region" description="Basic and acidic residues" evidence="5">
    <location>
        <begin position="125"/>
        <end position="154"/>
    </location>
</feature>
<name>A0A410WV10_9BACL</name>
<evidence type="ECO:0000256" key="5">
    <source>
        <dbReference type="SAM" id="MobiDB-lite"/>
    </source>
</evidence>
<evidence type="ECO:0000256" key="2">
    <source>
        <dbReference type="ARBA" id="ARBA00022448"/>
    </source>
</evidence>
<dbReference type="Proteomes" id="UP000288943">
    <property type="component" value="Chromosome"/>
</dbReference>
<sequence>MKRRRILTGLTLAISLLLAGCGGGQKSAVAEDKINITTSFYPLYDFAVKVGGAHVNVINLVPAGVEPHDWTPKGRDIKNISDSQLFLYQGAGFEGWVDDFLKSLKDSKVKPVVASTGVELLKAGEETHDHDHGKDEHGKDEHSHTGEAGKDTDPHAWLSPKNAKKMSENIKNALVEADPAHKSDYEANYSAYAAKLDALDKQYKDSLSGLPKKEIAVSHQAFAYLCHDYGLTQMAIMGLSPDAEPTAQDMKKMREYIGEHGIKYIFFEELVSDKLAKTLAKDAKVETLVLNPLEGLTEEQVKQGKDYISVMEENLKNLTKALQ</sequence>
<dbReference type="AlphaFoldDB" id="A0A410WV10"/>
<evidence type="ECO:0000256" key="1">
    <source>
        <dbReference type="ARBA" id="ARBA00011028"/>
    </source>
</evidence>